<feature type="transmembrane region" description="Helical" evidence="1">
    <location>
        <begin position="12"/>
        <end position="30"/>
    </location>
</feature>
<comment type="caution">
    <text evidence="2">The sequence shown here is derived from an EMBL/GenBank/DDBJ whole genome shotgun (WGS) entry which is preliminary data.</text>
</comment>
<proteinExistence type="predicted"/>
<dbReference type="EMBL" id="SLWX01000008">
    <property type="protein sequence ID" value="TCO75512.1"/>
    <property type="molecule type" value="Genomic_DNA"/>
</dbReference>
<dbReference type="Proteomes" id="UP000294980">
    <property type="component" value="Unassembled WGS sequence"/>
</dbReference>
<dbReference type="OrthoDB" id="6197083at2"/>
<feature type="transmembrane region" description="Helical" evidence="1">
    <location>
        <begin position="115"/>
        <end position="138"/>
    </location>
</feature>
<dbReference type="InterPro" id="IPR049823">
    <property type="entry name" value="XrtH_assoc"/>
</dbReference>
<dbReference type="AlphaFoldDB" id="A0A4R2KRV8"/>
<gene>
    <name evidence="2" type="ORF">EV688_10878</name>
</gene>
<keyword evidence="3" id="KW-1185">Reference proteome</keyword>
<name>A0A4R2KRV8_9GAMM</name>
<dbReference type="NCBIfam" id="NF041730">
    <property type="entry name" value="XrtH_assoc"/>
    <property type="match status" value="1"/>
</dbReference>
<feature type="transmembrane region" description="Helical" evidence="1">
    <location>
        <begin position="81"/>
        <end position="103"/>
    </location>
</feature>
<protein>
    <submittedName>
        <fullName evidence="2">Uncharacterized protein</fullName>
    </submittedName>
</protein>
<evidence type="ECO:0000313" key="3">
    <source>
        <dbReference type="Proteomes" id="UP000294980"/>
    </source>
</evidence>
<keyword evidence="1" id="KW-0472">Membrane</keyword>
<feature type="transmembrane region" description="Helical" evidence="1">
    <location>
        <begin position="158"/>
        <end position="180"/>
    </location>
</feature>
<sequence>MRWLPSDPLGRFIALSLMLLPLWFVAWFNLADLLLWPAITASGALLNLLHPGLVEGFEGRSGALDVLTGINVAHPRGLAQLIIEVNVLSYAWNLPVLFALLFATDPRFFSYRHLALAYLGLLPCYVWGLCFDVLKTLALQSGAEANAFLGYSDFQLELIGLGYQFGYLMLPVIGAVALWVSMNREMLLLLLDQIQPAPES</sequence>
<keyword evidence="1" id="KW-1133">Transmembrane helix</keyword>
<keyword evidence="1" id="KW-0812">Transmembrane</keyword>
<dbReference type="RefSeq" id="WP_117317980.1">
    <property type="nucleotide sequence ID" value="NZ_QQSW01000010.1"/>
</dbReference>
<evidence type="ECO:0000313" key="2">
    <source>
        <dbReference type="EMBL" id="TCO75512.1"/>
    </source>
</evidence>
<reference evidence="2 3" key="1">
    <citation type="submission" date="2019-03" db="EMBL/GenBank/DDBJ databases">
        <title>Genomic Encyclopedia of Type Strains, Phase IV (KMG-IV): sequencing the most valuable type-strain genomes for metagenomic binning, comparative biology and taxonomic classification.</title>
        <authorList>
            <person name="Goeker M."/>
        </authorList>
    </citation>
    <scope>NUCLEOTIDE SEQUENCE [LARGE SCALE GENOMIC DNA]</scope>
    <source>
        <strain evidence="2 3">DSM 23344</strain>
    </source>
</reference>
<evidence type="ECO:0000256" key="1">
    <source>
        <dbReference type="SAM" id="Phobius"/>
    </source>
</evidence>
<organism evidence="2 3">
    <name type="scientific">Chromatocurvus halotolerans</name>
    <dbReference type="NCBI Taxonomy" id="1132028"/>
    <lineage>
        <taxon>Bacteria</taxon>
        <taxon>Pseudomonadati</taxon>
        <taxon>Pseudomonadota</taxon>
        <taxon>Gammaproteobacteria</taxon>
        <taxon>Cellvibrionales</taxon>
        <taxon>Halieaceae</taxon>
        <taxon>Chromatocurvus</taxon>
    </lineage>
</organism>
<accession>A0A4R2KRV8</accession>